<proteinExistence type="predicted"/>
<dbReference type="EMBL" id="CAJVQB010013683">
    <property type="protein sequence ID" value="CAG8763762.1"/>
    <property type="molecule type" value="Genomic_DNA"/>
</dbReference>
<keyword evidence="1" id="KW-0175">Coiled coil</keyword>
<comment type="caution">
    <text evidence="2">The sequence shown here is derived from an EMBL/GenBank/DDBJ whole genome shotgun (WGS) entry which is preliminary data.</text>
</comment>
<name>A0ABN7VEI6_GIGMA</name>
<evidence type="ECO:0000313" key="3">
    <source>
        <dbReference type="Proteomes" id="UP000789901"/>
    </source>
</evidence>
<protein>
    <submittedName>
        <fullName evidence="2">12473_t:CDS:1</fullName>
    </submittedName>
</protein>
<evidence type="ECO:0000256" key="1">
    <source>
        <dbReference type="SAM" id="Coils"/>
    </source>
</evidence>
<sequence>KVPLASQVICADSEMVKLLEEDVEDTAERMKVATSPVIKNKYDEFVINFMDSITDIPDNRFLHDKSWKESDKNLAKVTTDILEILKDIWKNLAFKQKLAKSQSEGIYMTDVIVPLIRALLKDLPIGNCNNRSYELIFAKSSRIVCDEQKKNDNEVKLWREMNNVRGTEMRLNTLVWGVDEIDRLYNLFTVEISIQLTNKDIVFRFVENILHVNISLLFYASPVSSSSNTENSSMVSSPRREGEQIMTRKMNLSEIDSLKLELEQIVKEKNVLEAKNANLRQIIEENSRHDVEFKSRIEELEKCRVDTTSENAELKTKVVKLRRDFKEIKSKRINTDSLEQLPIFLLAKNEISCVFKTVSQRNDQTNSSKQFPYLTLKYSNEYGDYFNCPKTCLICNKEHKRDDEKGEWESGDYINTKI</sequence>
<organism evidence="2 3">
    <name type="scientific">Gigaspora margarita</name>
    <dbReference type="NCBI Taxonomy" id="4874"/>
    <lineage>
        <taxon>Eukaryota</taxon>
        <taxon>Fungi</taxon>
        <taxon>Fungi incertae sedis</taxon>
        <taxon>Mucoromycota</taxon>
        <taxon>Glomeromycotina</taxon>
        <taxon>Glomeromycetes</taxon>
        <taxon>Diversisporales</taxon>
        <taxon>Gigasporaceae</taxon>
        <taxon>Gigaspora</taxon>
    </lineage>
</organism>
<keyword evidence="3" id="KW-1185">Reference proteome</keyword>
<gene>
    <name evidence="2" type="ORF">GMARGA_LOCUS17778</name>
</gene>
<feature type="coiled-coil region" evidence="1">
    <location>
        <begin position="255"/>
        <end position="331"/>
    </location>
</feature>
<feature type="non-terminal residue" evidence="2">
    <location>
        <position position="1"/>
    </location>
</feature>
<accession>A0ABN7VEI6</accession>
<reference evidence="2 3" key="1">
    <citation type="submission" date="2021-06" db="EMBL/GenBank/DDBJ databases">
        <authorList>
            <person name="Kallberg Y."/>
            <person name="Tangrot J."/>
            <person name="Rosling A."/>
        </authorList>
    </citation>
    <scope>NUCLEOTIDE SEQUENCE [LARGE SCALE GENOMIC DNA]</scope>
    <source>
        <strain evidence="2 3">120-4 pot B 10/14</strain>
    </source>
</reference>
<evidence type="ECO:0000313" key="2">
    <source>
        <dbReference type="EMBL" id="CAG8763762.1"/>
    </source>
</evidence>
<dbReference type="Proteomes" id="UP000789901">
    <property type="component" value="Unassembled WGS sequence"/>
</dbReference>